<proteinExistence type="predicted"/>
<accession>A0A0N9XNA7</accession>
<dbReference type="PATRIC" id="fig|1766.6.peg.1067"/>
<dbReference type="EMBL" id="CP011269">
    <property type="protein sequence ID" value="ALI24932.1"/>
    <property type="molecule type" value="Genomic_DNA"/>
</dbReference>
<dbReference type="KEGG" id="mft:XA26_10750"/>
<protein>
    <submittedName>
        <fullName evidence="1">Uncharacterized protein</fullName>
    </submittedName>
</protein>
<reference evidence="2" key="2">
    <citation type="submission" date="2023-10" db="EMBL/GenBank/DDBJ databases">
        <title>Mycolicibacterium fortuitum clinical isolates causing pulmonary infections in humans.</title>
        <authorList>
            <person name="Mejia-Ponce P.M."/>
            <person name="Zenteno-Cuevas R."/>
            <person name="Licona-Cassani C."/>
        </authorList>
    </citation>
    <scope>NUCLEOTIDE SEQUENCE</scope>
    <source>
        <strain evidence="2">M8</strain>
    </source>
</reference>
<dbReference type="Proteomes" id="UP001186041">
    <property type="component" value="Unassembled WGS sequence"/>
</dbReference>
<dbReference type="EMBL" id="JAWLVV010000001">
    <property type="protein sequence ID" value="MDV7288697.1"/>
    <property type="molecule type" value="Genomic_DNA"/>
</dbReference>
<reference evidence="1 3" key="1">
    <citation type="journal article" date="2015" name="MBio">
        <title>Enzymatic Degradation of Phenazines Can Generate Energy and Protect Sensitive Organisms from Toxicity.</title>
        <authorList>
            <person name="Costa K.C."/>
            <person name="Bergkessel M."/>
            <person name="Saunders S."/>
            <person name="Korlach J."/>
            <person name="Newman D.K."/>
        </authorList>
    </citation>
    <scope>NUCLEOTIDE SEQUENCE [LARGE SCALE GENOMIC DNA]</scope>
    <source>
        <strain evidence="1 3">CT6</strain>
    </source>
</reference>
<evidence type="ECO:0000313" key="1">
    <source>
        <dbReference type="EMBL" id="ALI24932.1"/>
    </source>
</evidence>
<dbReference type="Proteomes" id="UP000057134">
    <property type="component" value="Chromosome"/>
</dbReference>
<sequence length="74" mass="8382">MFAEDALQKWWAARSDEQRQQLKRAAESARPDADTAKLLGDTSCPVGLIGSKWETETEWGWTLSPDLRAFISEQ</sequence>
<evidence type="ECO:0000313" key="2">
    <source>
        <dbReference type="EMBL" id="MDV7288697.1"/>
    </source>
</evidence>
<gene>
    <name evidence="2" type="ORF">R4485_00790</name>
    <name evidence="1" type="ORF">XA26_10750</name>
</gene>
<dbReference type="RefSeq" id="WP_054601242.1">
    <property type="nucleotide sequence ID" value="NZ_CP011269.1"/>
</dbReference>
<evidence type="ECO:0000313" key="3">
    <source>
        <dbReference type="Proteomes" id="UP000057134"/>
    </source>
</evidence>
<keyword evidence="3" id="KW-1185">Reference proteome</keyword>
<dbReference type="AlphaFoldDB" id="A0A0N9XNA7"/>
<name>A0A0N9XNA7_MYCFO</name>
<organism evidence="1 3">
    <name type="scientific">Mycolicibacterium fortuitum</name>
    <name type="common">Mycobacterium fortuitum</name>
    <dbReference type="NCBI Taxonomy" id="1766"/>
    <lineage>
        <taxon>Bacteria</taxon>
        <taxon>Bacillati</taxon>
        <taxon>Actinomycetota</taxon>
        <taxon>Actinomycetes</taxon>
        <taxon>Mycobacteriales</taxon>
        <taxon>Mycobacteriaceae</taxon>
        <taxon>Mycolicibacterium</taxon>
    </lineage>
</organism>